<accession>A0AAV4CXN1</accession>
<dbReference type="AlphaFoldDB" id="A0AAV4CXN1"/>
<comment type="caution">
    <text evidence="2">The sequence shown here is derived from an EMBL/GenBank/DDBJ whole genome shotgun (WGS) entry which is preliminary data.</text>
</comment>
<dbReference type="EMBL" id="BLXT01007118">
    <property type="protein sequence ID" value="GFO36643.1"/>
    <property type="molecule type" value="Genomic_DNA"/>
</dbReference>
<feature type="domain" description="Mutator-like transposase" evidence="1">
    <location>
        <begin position="7"/>
        <end position="132"/>
    </location>
</feature>
<dbReference type="Proteomes" id="UP000735302">
    <property type="component" value="Unassembled WGS sequence"/>
</dbReference>
<protein>
    <submittedName>
        <fullName evidence="2">Forkhead box protein k1</fullName>
    </submittedName>
</protein>
<name>A0AAV4CXN1_9GAST</name>
<reference evidence="2 3" key="1">
    <citation type="journal article" date="2021" name="Elife">
        <title>Chloroplast acquisition without the gene transfer in kleptoplastic sea slugs, Plakobranchus ocellatus.</title>
        <authorList>
            <person name="Maeda T."/>
            <person name="Takahashi S."/>
            <person name="Yoshida T."/>
            <person name="Shimamura S."/>
            <person name="Takaki Y."/>
            <person name="Nagai Y."/>
            <person name="Toyoda A."/>
            <person name="Suzuki Y."/>
            <person name="Arimoto A."/>
            <person name="Ishii H."/>
            <person name="Satoh N."/>
            <person name="Nishiyama T."/>
            <person name="Hasebe M."/>
            <person name="Maruyama T."/>
            <person name="Minagawa J."/>
            <person name="Obokata J."/>
            <person name="Shigenobu S."/>
        </authorList>
    </citation>
    <scope>NUCLEOTIDE SEQUENCE [LARGE SCALE GENOMIC DNA]</scope>
</reference>
<dbReference type="Pfam" id="PF20700">
    <property type="entry name" value="Mutator"/>
    <property type="match status" value="1"/>
</dbReference>
<keyword evidence="3" id="KW-1185">Reference proteome</keyword>
<evidence type="ECO:0000313" key="3">
    <source>
        <dbReference type="Proteomes" id="UP000735302"/>
    </source>
</evidence>
<evidence type="ECO:0000259" key="1">
    <source>
        <dbReference type="Pfam" id="PF20700"/>
    </source>
</evidence>
<gene>
    <name evidence="2" type="ORF">PoB_006314800</name>
</gene>
<proteinExistence type="predicted"/>
<dbReference type="InterPro" id="IPR049012">
    <property type="entry name" value="Mutator_transp_dom"/>
</dbReference>
<evidence type="ECO:0000313" key="2">
    <source>
        <dbReference type="EMBL" id="GFO36643.1"/>
    </source>
</evidence>
<sequence>MVDFARSMGKGHDSLQKCSTYLNSPSPMTFRNYKKSFSKIHSASMEVATESICATADEVKKLKENKQSLDLTADVTETSNCAVFVDGTWQRRGHASYHGVVTAISVDTGKCLDFEVLSNICKDCKHWETKKGHSSV</sequence>
<organism evidence="2 3">
    <name type="scientific">Plakobranchus ocellatus</name>
    <dbReference type="NCBI Taxonomy" id="259542"/>
    <lineage>
        <taxon>Eukaryota</taxon>
        <taxon>Metazoa</taxon>
        <taxon>Spiralia</taxon>
        <taxon>Lophotrochozoa</taxon>
        <taxon>Mollusca</taxon>
        <taxon>Gastropoda</taxon>
        <taxon>Heterobranchia</taxon>
        <taxon>Euthyneura</taxon>
        <taxon>Panpulmonata</taxon>
        <taxon>Sacoglossa</taxon>
        <taxon>Placobranchoidea</taxon>
        <taxon>Plakobranchidae</taxon>
        <taxon>Plakobranchus</taxon>
    </lineage>
</organism>